<evidence type="ECO:0000256" key="3">
    <source>
        <dbReference type="ARBA" id="ARBA00022692"/>
    </source>
</evidence>
<evidence type="ECO:0000256" key="4">
    <source>
        <dbReference type="ARBA" id="ARBA00022989"/>
    </source>
</evidence>
<feature type="transmembrane region" description="Helical" evidence="6">
    <location>
        <begin position="12"/>
        <end position="37"/>
    </location>
</feature>
<protein>
    <submittedName>
        <fullName evidence="7">Uncharacterized protein</fullName>
    </submittedName>
</protein>
<evidence type="ECO:0000313" key="7">
    <source>
        <dbReference type="EMBL" id="GAF84785.1"/>
    </source>
</evidence>
<dbReference type="InterPro" id="IPR005899">
    <property type="entry name" value="Na_pump_deCOase"/>
</dbReference>
<keyword evidence="2" id="KW-1003">Cell membrane</keyword>
<evidence type="ECO:0000256" key="2">
    <source>
        <dbReference type="ARBA" id="ARBA00022475"/>
    </source>
</evidence>
<keyword evidence="3 6" id="KW-0812">Transmembrane</keyword>
<organism evidence="7">
    <name type="scientific">marine sediment metagenome</name>
    <dbReference type="NCBI Taxonomy" id="412755"/>
    <lineage>
        <taxon>unclassified sequences</taxon>
        <taxon>metagenomes</taxon>
        <taxon>ecological metagenomes</taxon>
    </lineage>
</organism>
<evidence type="ECO:0000256" key="1">
    <source>
        <dbReference type="ARBA" id="ARBA00004236"/>
    </source>
</evidence>
<reference evidence="7" key="1">
    <citation type="journal article" date="2014" name="Front. Microbiol.">
        <title>High frequency of phylogenetically diverse reductive dehalogenase-homologous genes in deep subseafloor sedimentary metagenomes.</title>
        <authorList>
            <person name="Kawai M."/>
            <person name="Futagami T."/>
            <person name="Toyoda A."/>
            <person name="Takaki Y."/>
            <person name="Nishi S."/>
            <person name="Hori S."/>
            <person name="Arai W."/>
            <person name="Tsubouchi T."/>
            <person name="Morono Y."/>
            <person name="Uchiyama I."/>
            <person name="Ito T."/>
            <person name="Fujiyama A."/>
            <person name="Inagaki F."/>
            <person name="Takami H."/>
        </authorList>
    </citation>
    <scope>NUCLEOTIDE SEQUENCE</scope>
    <source>
        <strain evidence="7">Expedition CK06-06</strain>
    </source>
</reference>
<evidence type="ECO:0000256" key="6">
    <source>
        <dbReference type="SAM" id="Phobius"/>
    </source>
</evidence>
<dbReference type="AlphaFoldDB" id="X0U8E9"/>
<dbReference type="EMBL" id="BARS01004921">
    <property type="protein sequence ID" value="GAF84785.1"/>
    <property type="molecule type" value="Genomic_DNA"/>
</dbReference>
<comment type="caution">
    <text evidence="7">The sequence shown here is derived from an EMBL/GenBank/DDBJ whole genome shotgun (WGS) entry which is preliminary data.</text>
</comment>
<proteinExistence type="predicted"/>
<dbReference type="GO" id="GO:0015081">
    <property type="term" value="F:sodium ion transmembrane transporter activity"/>
    <property type="evidence" value="ECO:0007669"/>
    <property type="project" value="InterPro"/>
</dbReference>
<sequence>MGVDWGQAFQIGGAGFGTVFLVLIILAGVISLTALAVKRISRGKGEANSAQRKD</sequence>
<dbReference type="Pfam" id="PF04277">
    <property type="entry name" value="OAD_gamma"/>
    <property type="match status" value="1"/>
</dbReference>
<dbReference type="GO" id="GO:0036376">
    <property type="term" value="P:sodium ion export across plasma membrane"/>
    <property type="evidence" value="ECO:0007669"/>
    <property type="project" value="InterPro"/>
</dbReference>
<dbReference type="GO" id="GO:0005886">
    <property type="term" value="C:plasma membrane"/>
    <property type="evidence" value="ECO:0007669"/>
    <property type="project" value="UniProtKB-SubCell"/>
</dbReference>
<evidence type="ECO:0000256" key="5">
    <source>
        <dbReference type="ARBA" id="ARBA00023136"/>
    </source>
</evidence>
<keyword evidence="4 6" id="KW-1133">Transmembrane helix</keyword>
<name>X0U8E9_9ZZZZ</name>
<gene>
    <name evidence="7" type="ORF">S01H1_09633</name>
</gene>
<accession>X0U8E9</accession>
<keyword evidence="5 6" id="KW-0472">Membrane</keyword>
<comment type="subcellular location">
    <subcellularLocation>
        <location evidence="1">Cell membrane</location>
    </subcellularLocation>
</comment>